<dbReference type="Proteomes" id="UP000254219">
    <property type="component" value="Unassembled WGS sequence"/>
</dbReference>
<reference evidence="4" key="1">
    <citation type="journal article" date="2014" name="DNA Res.">
        <title>A complete view of the genetic diversity of the Escherichia coli O-antigen biosynthesis gene cluster.</title>
        <authorList>
            <person name="Iguchi A."/>
            <person name="Iyoda S."/>
            <person name="Kikuchi T."/>
            <person name="Ogura Y."/>
            <person name="Katsura K."/>
            <person name="Ohnishi M."/>
            <person name="Hayashi T."/>
            <person name="Thomson N.R."/>
        </authorList>
    </citation>
    <scope>NUCLEOTIDE SEQUENCE</scope>
    <source>
        <strain evidence="4">1624-56</strain>
    </source>
</reference>
<evidence type="ECO:0000259" key="1">
    <source>
        <dbReference type="Pfam" id="PF00534"/>
    </source>
</evidence>
<dbReference type="Pfam" id="PF00534">
    <property type="entry name" value="Glycos_transf_1"/>
    <property type="match status" value="1"/>
</dbReference>
<dbReference type="InterPro" id="IPR001296">
    <property type="entry name" value="Glyco_trans_1"/>
</dbReference>
<dbReference type="Gene3D" id="3.40.50.2000">
    <property type="entry name" value="Glycogen Phosphorylase B"/>
    <property type="match status" value="2"/>
</dbReference>
<feature type="domain" description="Glycosyl transferase family 1" evidence="1">
    <location>
        <begin position="184"/>
        <end position="346"/>
    </location>
</feature>
<dbReference type="PANTHER" id="PTHR12526:SF627">
    <property type="entry name" value="D-RHAMNOSYLTRANSFERASE WBPZ"/>
    <property type="match status" value="1"/>
</dbReference>
<dbReference type="GO" id="GO:0043750">
    <property type="term" value="F:phosphatidylinositol alpha-mannosyltransferase activity"/>
    <property type="evidence" value="ECO:0007669"/>
    <property type="project" value="UniProtKB-EC"/>
</dbReference>
<accession>A0A0A8J8R1</accession>
<dbReference type="EMBL" id="AB812062">
    <property type="protein sequence ID" value="BAQ01745.1"/>
    <property type="molecule type" value="Genomic_DNA"/>
</dbReference>
<dbReference type="InterPro" id="IPR028098">
    <property type="entry name" value="Glyco_trans_4-like_N"/>
</dbReference>
<feature type="domain" description="Glycosyltransferase subfamily 4-like N-terminal" evidence="2">
    <location>
        <begin position="17"/>
        <end position="179"/>
    </location>
</feature>
<dbReference type="EMBL" id="CP065611">
    <property type="protein sequence ID" value="QPR05815.1"/>
    <property type="molecule type" value="Genomic_DNA"/>
</dbReference>
<dbReference type="RefSeq" id="WP_197942609.1">
    <property type="nucleotide sequence ID" value="NZ_CANUDY010000012.1"/>
</dbReference>
<organism evidence="4">
    <name type="scientific">Escherichia coli</name>
    <dbReference type="NCBI Taxonomy" id="562"/>
    <lineage>
        <taxon>Bacteria</taxon>
        <taxon>Pseudomonadati</taxon>
        <taxon>Pseudomonadota</taxon>
        <taxon>Gammaproteobacteria</taxon>
        <taxon>Enterobacterales</taxon>
        <taxon>Enterobacteriaceae</taxon>
        <taxon>Escherichia</taxon>
    </lineage>
</organism>
<evidence type="ECO:0000313" key="8">
    <source>
        <dbReference type="Proteomes" id="UP000594864"/>
    </source>
</evidence>
<reference evidence="6 7" key="3">
    <citation type="submission" date="2018-06" db="EMBL/GenBank/DDBJ databases">
        <authorList>
            <consortium name="Pathogen Informatics"/>
            <person name="Doyle S."/>
        </authorList>
    </citation>
    <scope>NUCLEOTIDE SEQUENCE [LARGE SCALE GENOMIC DNA]</scope>
    <source>
        <strain evidence="6 7">NCTC11181</strain>
    </source>
</reference>
<keyword evidence="4" id="KW-0808">Transferase</keyword>
<reference evidence="3" key="2">
    <citation type="journal article" date="2016" name="PLoS ONE">
        <title>Comparison of O-Antigen Gene Clusters of All O-Serogroups of Escherichia coli and Proposal for Adopting a New Nomenclature for O-Typing.</title>
        <authorList>
            <person name="DebRoy C."/>
            <person name="Fratamico P.M."/>
            <person name="Yan X."/>
            <person name="Baranzoni G."/>
            <person name="Liu Y."/>
            <person name="Needleman D.S."/>
            <person name="Tebbs R."/>
            <person name="O'Connell C.D."/>
            <person name="Allred A."/>
            <person name="Swimley M."/>
            <person name="Mwangi M."/>
            <person name="Kapur V."/>
            <person name="Raygoza Garay J.A."/>
            <person name="Roberts E.L."/>
            <person name="Katani R."/>
        </authorList>
    </citation>
    <scope>NUCLEOTIDE SEQUENCE</scope>
    <source>
        <strain evidence="3">1624-56</strain>
    </source>
</reference>
<reference evidence="5 8" key="4">
    <citation type="submission" date="2020-12" db="EMBL/GenBank/DDBJ databases">
        <title>FDA dAtabase for Regulatory Grade micrObial Sequences (FDA-ARGOS): Supporting development and validation of Infectious Disease Dx tests.</title>
        <authorList>
            <person name="Sproer C."/>
            <person name="Gronow S."/>
            <person name="Severitt S."/>
            <person name="Schroder I."/>
            <person name="Tallon L."/>
            <person name="Sadzewicz L."/>
            <person name="Zhao X."/>
            <person name="Boylan J."/>
            <person name="Ott S."/>
            <person name="Bowen H."/>
            <person name="Vavikolanu K."/>
            <person name="Mehta A."/>
            <person name="Aluvathingal J."/>
            <person name="Nadendla S."/>
            <person name="Lowell S."/>
            <person name="Myers T."/>
            <person name="Yan Y."/>
            <person name="Sichtig H."/>
        </authorList>
    </citation>
    <scope>NUCLEOTIDE SEQUENCE [LARGE SCALE GENOMIC DNA]</scope>
    <source>
        <strain evidence="5 8">FDAARGOS_945</strain>
    </source>
</reference>
<keyword evidence="3" id="KW-0328">Glycosyltransferase</keyword>
<evidence type="ECO:0000313" key="6">
    <source>
        <dbReference type="EMBL" id="STE77802.1"/>
    </source>
</evidence>
<dbReference type="Proteomes" id="UP000594864">
    <property type="component" value="Chromosome"/>
</dbReference>
<name>A0A0A8J8R1_ECOLX</name>
<evidence type="ECO:0000313" key="4">
    <source>
        <dbReference type="EMBL" id="BAQ01745.1"/>
    </source>
</evidence>
<protein>
    <submittedName>
        <fullName evidence="3">GDP-mannose-dependent alpha-(1-2)-phosphatidylinositol mannosyltransferase</fullName>
    </submittedName>
    <submittedName>
        <fullName evidence="4 5">Glycosyltransferase</fullName>
    </submittedName>
    <submittedName>
        <fullName evidence="6">Putative glycosyl transferase</fullName>
        <ecNumber evidence="6">2.4.1.345</ecNumber>
    </submittedName>
</protein>
<dbReference type="PANTHER" id="PTHR12526">
    <property type="entry name" value="GLYCOSYLTRANSFERASE"/>
    <property type="match status" value="1"/>
</dbReference>
<dbReference type="GO" id="GO:1901135">
    <property type="term" value="P:carbohydrate derivative metabolic process"/>
    <property type="evidence" value="ECO:0007669"/>
    <property type="project" value="UniProtKB-ARBA"/>
</dbReference>
<proteinExistence type="predicted"/>
<gene>
    <name evidence="3" type="primary">pimA</name>
    <name evidence="5" type="ORF">I6H02_05135</name>
    <name evidence="6" type="ORF">NCTC11181_05783</name>
</gene>
<evidence type="ECO:0000313" key="3">
    <source>
        <dbReference type="EMBL" id="AIG62454.1"/>
    </source>
</evidence>
<evidence type="ECO:0000259" key="2">
    <source>
        <dbReference type="Pfam" id="PF13439"/>
    </source>
</evidence>
<dbReference type="EMBL" id="KJ755550">
    <property type="protein sequence ID" value="AIG62454.1"/>
    <property type="molecule type" value="Genomic_DNA"/>
</dbReference>
<dbReference type="SUPFAM" id="SSF53756">
    <property type="entry name" value="UDP-Glycosyltransferase/glycogen phosphorylase"/>
    <property type="match status" value="1"/>
</dbReference>
<dbReference type="EC" id="2.4.1.345" evidence="6"/>
<dbReference type="Pfam" id="PF13439">
    <property type="entry name" value="Glyco_transf_4"/>
    <property type="match status" value="1"/>
</dbReference>
<evidence type="ECO:0000313" key="7">
    <source>
        <dbReference type="Proteomes" id="UP000254219"/>
    </source>
</evidence>
<dbReference type="AlphaFoldDB" id="A0A0A8J8R1"/>
<evidence type="ECO:0000313" key="5">
    <source>
        <dbReference type="EMBL" id="QPR05815.1"/>
    </source>
</evidence>
<dbReference type="EMBL" id="UFYN01000009">
    <property type="protein sequence ID" value="STE77802.1"/>
    <property type="molecule type" value="Genomic_DNA"/>
</dbReference>
<sequence>MNKIKVLQMGKFYPPSFGGIEQVVYDITKGINSLSSKYCCDVLCFNHDTRKGSKTDYSDGAEIYRMNTIGVISSAPISLMYFFKFIKIKGEYDIIHLHAPNPIATIAALFARNKKIIIHWHSDIVKQKRLLRLFLPVQKQMLNRASKIIVTSDNYGRCSEQLFGFERKIMPIPIGIPSDKTLTPKEYVPKNKKIIFSLGRLIYYKGFEYLIEAAKYLPENYMVIIGGTGSLYSELQKKIDDNRLNNKVRLVGRIPMEELQSYYESADLFCMPSIEKSEAFGVVQLEAMKHGVPVVSTRIPGSGVSWVNLNGVSGLTVPVKNSQALSEAFINILENESLYKHLSNGALRRYNENFTSDKMCRKIIELYDEL</sequence>